<sequence length="183" mass="21410">MGVDVYYVVHWFFIYSILGWTIESIYMSFCNKKLTNRGFIRGPICPIYGVGALTVYFVLRPFAGNYLELFVFGSLMATAIEYCTAKIMIRVFGGVWWDYNEKPFNYQGVICLESSIVWGLYSVFEFWFLQSFVERIVKSYPVMFGRILGFILISYYLFAFCTKIYHNRKESQDEGNGGIFYIS</sequence>
<comment type="caution">
    <text evidence="2">The sequence shown here is derived from an EMBL/GenBank/DDBJ whole genome shotgun (WGS) entry which is preliminary data.</text>
</comment>
<feature type="transmembrane region" description="Helical" evidence="1">
    <location>
        <begin position="144"/>
        <end position="162"/>
    </location>
</feature>
<gene>
    <name evidence="2" type="ORF">KTH90_03855</name>
</gene>
<proteinExistence type="predicted"/>
<protein>
    <submittedName>
        <fullName evidence="2">ABC transporter permease</fullName>
    </submittedName>
</protein>
<feature type="transmembrane region" description="Helical" evidence="1">
    <location>
        <begin position="104"/>
        <end position="124"/>
    </location>
</feature>
<feature type="transmembrane region" description="Helical" evidence="1">
    <location>
        <begin position="65"/>
        <end position="83"/>
    </location>
</feature>
<keyword evidence="1" id="KW-0812">Transmembrane</keyword>
<dbReference type="EMBL" id="JAHQCX010000002">
    <property type="protein sequence ID" value="MBU9725142.1"/>
    <property type="molecule type" value="Genomic_DNA"/>
</dbReference>
<dbReference type="Proteomes" id="UP001314681">
    <property type="component" value="Unassembled WGS sequence"/>
</dbReference>
<organism evidence="2 3">
    <name type="scientific">Diplocloster modestus</name>
    <dbReference type="NCBI Taxonomy" id="2850322"/>
    <lineage>
        <taxon>Bacteria</taxon>
        <taxon>Bacillati</taxon>
        <taxon>Bacillota</taxon>
        <taxon>Clostridia</taxon>
        <taxon>Lachnospirales</taxon>
        <taxon>Lachnospiraceae</taxon>
        <taxon>Diplocloster</taxon>
    </lineage>
</organism>
<keyword evidence="3" id="KW-1185">Reference proteome</keyword>
<feature type="transmembrane region" description="Helical" evidence="1">
    <location>
        <begin position="38"/>
        <end position="59"/>
    </location>
</feature>
<dbReference type="Pfam" id="PF06541">
    <property type="entry name" value="ABC_trans_CmpB"/>
    <property type="match status" value="1"/>
</dbReference>
<name>A0ABS6K3R8_9FIRM</name>
<keyword evidence="1" id="KW-0472">Membrane</keyword>
<evidence type="ECO:0000313" key="3">
    <source>
        <dbReference type="Proteomes" id="UP001314681"/>
    </source>
</evidence>
<dbReference type="InterPro" id="IPR010540">
    <property type="entry name" value="CmpB_TMEM229"/>
</dbReference>
<evidence type="ECO:0000256" key="1">
    <source>
        <dbReference type="SAM" id="Phobius"/>
    </source>
</evidence>
<evidence type="ECO:0000313" key="2">
    <source>
        <dbReference type="EMBL" id="MBU9725142.1"/>
    </source>
</evidence>
<accession>A0ABS6K3R8</accession>
<feature type="transmembrane region" description="Helical" evidence="1">
    <location>
        <begin position="6"/>
        <end position="26"/>
    </location>
</feature>
<keyword evidence="1" id="KW-1133">Transmembrane helix</keyword>
<reference evidence="2 3" key="1">
    <citation type="submission" date="2021-06" db="EMBL/GenBank/DDBJ databases">
        <title>Description of novel taxa of the family Lachnospiraceae.</title>
        <authorList>
            <person name="Chaplin A.V."/>
            <person name="Sokolova S.R."/>
            <person name="Pikina A.P."/>
            <person name="Korzhanova M."/>
            <person name="Belova V."/>
            <person name="Korostin D."/>
            <person name="Efimov B.A."/>
        </authorList>
    </citation>
    <scope>NUCLEOTIDE SEQUENCE [LARGE SCALE GENOMIC DNA]</scope>
    <source>
        <strain evidence="2 3">ASD4241</strain>
    </source>
</reference>